<name>A0A7J5JJ73_BACT4</name>
<dbReference type="EMBL" id="WCSB01000011">
    <property type="protein sequence ID" value="KAB4451450.1"/>
    <property type="molecule type" value="Genomic_DNA"/>
</dbReference>
<dbReference type="NCBIfam" id="NF047389">
    <property type="entry name" value="ATPase_Sll1717"/>
    <property type="match status" value="1"/>
</dbReference>
<proteinExistence type="predicted"/>
<dbReference type="Gene3D" id="3.40.50.300">
    <property type="entry name" value="P-loop containing nucleotide triphosphate hydrolases"/>
    <property type="match status" value="1"/>
</dbReference>
<sequence>MNDTERQLRLGLEIESNDDVIKLYGARNFKINQLIGSSDASNIDFELLKDFSIDKADCTEYLNEENKFMILCAPKGTGKTTLNLLWSNKLGKRPNHLSIVKYDSNISPEADDSVSPTSWIRMWKLNILDAIYQKLDIVYKINKSEWEGIYKLARNNNQSYNIIDCIVNTLKKRKMKKVEELVQKRNLKIWLFIDEVDQFFTKSPQNINKVSTLLLACKDLSNLFSNVYIRTTLKPNVWAILASQVTSLATMRDFIVDYRWSSDEIKTMIAKRISSYYHKYCDNDIVTKDDDWYIGLLFDLTTDFDLSDKNVEKRKQNNITKFEPHKTLSLLGIKRPRWVLSLIRQAIIEANKTDSGNKITITHIKKCLANYGRERLLDISAEYKVQCDNLRFIFYAFNRKNSSYKYTKLLTVINEEIVNQQTVKIDGVSDSCNAIQIAKYLYEIGFIEPKNRISKNKVEFWNFVENPLLLNDEGEDVESVAEQFIWEIQPAFRNVLNLDKVITRQN</sequence>
<evidence type="ECO:0000313" key="2">
    <source>
        <dbReference type="Proteomes" id="UP000460317"/>
    </source>
</evidence>
<protein>
    <submittedName>
        <fullName evidence="1">AAA family ATPase</fullName>
    </submittedName>
</protein>
<dbReference type="InterPro" id="IPR059206">
    <property type="entry name" value="Sll1717-like"/>
</dbReference>
<evidence type="ECO:0000313" key="1">
    <source>
        <dbReference type="EMBL" id="KAB4451450.1"/>
    </source>
</evidence>
<dbReference type="Proteomes" id="UP000460317">
    <property type="component" value="Unassembled WGS sequence"/>
</dbReference>
<reference evidence="1 2" key="1">
    <citation type="journal article" date="2019" name="Nat. Med.">
        <title>A library of human gut bacterial isolates paired with longitudinal multiomics data enables mechanistic microbiome research.</title>
        <authorList>
            <person name="Poyet M."/>
            <person name="Groussin M."/>
            <person name="Gibbons S.M."/>
            <person name="Avila-Pacheco J."/>
            <person name="Jiang X."/>
            <person name="Kearney S.M."/>
            <person name="Perrotta A.R."/>
            <person name="Berdy B."/>
            <person name="Zhao S."/>
            <person name="Lieberman T.D."/>
            <person name="Swanson P.K."/>
            <person name="Smith M."/>
            <person name="Roesemann S."/>
            <person name="Alexander J.E."/>
            <person name="Rich S.A."/>
            <person name="Livny J."/>
            <person name="Vlamakis H."/>
            <person name="Clish C."/>
            <person name="Bullock K."/>
            <person name="Deik A."/>
            <person name="Scott J."/>
            <person name="Pierce K.A."/>
            <person name="Xavier R.J."/>
            <person name="Alm E.J."/>
        </authorList>
    </citation>
    <scope>NUCLEOTIDE SEQUENCE [LARGE SCALE GENOMIC DNA]</scope>
    <source>
        <strain evidence="1 2">BIOML-A165</strain>
    </source>
</reference>
<accession>A0A7J5JJ73</accession>
<organism evidence="1 2">
    <name type="scientific">Bacteroides thetaiotaomicron</name>
    <dbReference type="NCBI Taxonomy" id="818"/>
    <lineage>
        <taxon>Bacteria</taxon>
        <taxon>Pseudomonadati</taxon>
        <taxon>Bacteroidota</taxon>
        <taxon>Bacteroidia</taxon>
        <taxon>Bacteroidales</taxon>
        <taxon>Bacteroidaceae</taxon>
        <taxon>Bacteroides</taxon>
    </lineage>
</organism>
<dbReference type="SUPFAM" id="SSF52540">
    <property type="entry name" value="P-loop containing nucleoside triphosphate hydrolases"/>
    <property type="match status" value="1"/>
</dbReference>
<comment type="caution">
    <text evidence="1">The sequence shown here is derived from an EMBL/GenBank/DDBJ whole genome shotgun (WGS) entry which is preliminary data.</text>
</comment>
<dbReference type="InterPro" id="IPR027417">
    <property type="entry name" value="P-loop_NTPase"/>
</dbReference>
<dbReference type="AlphaFoldDB" id="A0A7J5JJ73"/>
<dbReference type="RefSeq" id="WP_130041796.1">
    <property type="nucleotide sequence ID" value="NZ_CP103375.1"/>
</dbReference>
<gene>
    <name evidence="1" type="ORF">GAN93_13265</name>
</gene>